<accession>E3VTK9</accession>
<keyword evidence="5 7" id="KW-0408">Iron</keyword>
<evidence type="ECO:0000256" key="1">
    <source>
        <dbReference type="ARBA" id="ARBA00001971"/>
    </source>
</evidence>
<name>E3VTK9_RUDPH</name>
<keyword evidence="9" id="KW-0472">Membrane</keyword>
<dbReference type="GO" id="GO:0005506">
    <property type="term" value="F:iron ion binding"/>
    <property type="evidence" value="ECO:0007669"/>
    <property type="project" value="InterPro"/>
</dbReference>
<evidence type="ECO:0000256" key="8">
    <source>
        <dbReference type="RuleBase" id="RU000461"/>
    </source>
</evidence>
<comment type="cofactor">
    <cofactor evidence="1 7">
        <name>heme</name>
        <dbReference type="ChEBI" id="CHEBI:30413"/>
    </cofactor>
</comment>
<keyword evidence="3 7" id="KW-0479">Metal-binding</keyword>
<dbReference type="PROSITE" id="PS00086">
    <property type="entry name" value="CYTOCHROME_P450"/>
    <property type="match status" value="1"/>
</dbReference>
<dbReference type="AlphaFoldDB" id="E3VTK9"/>
<reference evidence="10" key="2">
    <citation type="submission" date="2010-11" db="EMBL/GenBank/DDBJ databases">
        <title>Molecular cloning and comparative expression profile of cytochrome P450 mRNA in the hepatopancreas of Ruditapes philippinarum exposed to benzo[a]pyrene, cadmium and copper.</title>
        <authorList>
            <person name="Zhang L."/>
            <person name="Liu X."/>
            <person name="Ke C."/>
        </authorList>
    </citation>
    <scope>NUCLEOTIDE SEQUENCE</scope>
</reference>
<sequence length="495" mass="56762">MDETDYSTITTILIFLITFLLAYSNTRRQKRVPPGPALFPIIGNLPSLATEDTLGRLKELRKKYGDVFGLYTGSKLLVFLNGYDVIHDALIKKGSKFMFRALPSFDQEEDIHTKGLIFTKGTKWKEGRSFTLAVLQEICYNDKGFVEHLVDYEVNDLTETILKFDEPFDIERYLNSSVQNVIFQVVYGHRFDLNDEGLHWFQKFVRTSSEEFLKREVILNCLPFLQNLPGDLLRIQKTRDSFATAKEFLTNFIEDLKKQSRNTQRTTYVECYLDSIAANESRGIESTFDEEDLKIAAYHLGVAGFETTAVTIRWILLHLIRNPHIQDKLNAEVETVLGKEPPSIEDRKRMPYMQAVMLEGLRISHVVPLSMPHTVEQDTLFRGYLIPENCTVLPVLSTALKDPDVWKDPEEFIPERFLNAEGNDVIVPKEFIPFSLGPRSCLGETLATIEIFLFLTGLVQKLRFLPEKEGVVPDQKGKLATTLNPSSFKMKVEKR</sequence>
<organism evidence="10">
    <name type="scientific">Ruditapes philippinarum</name>
    <name type="common">Japanese carpet shell</name>
    <name type="synonym">Venerupis philippinarum</name>
    <dbReference type="NCBI Taxonomy" id="129788"/>
    <lineage>
        <taxon>Eukaryota</taxon>
        <taxon>Metazoa</taxon>
        <taxon>Spiralia</taxon>
        <taxon>Lophotrochozoa</taxon>
        <taxon>Mollusca</taxon>
        <taxon>Bivalvia</taxon>
        <taxon>Autobranchia</taxon>
        <taxon>Heteroconchia</taxon>
        <taxon>Euheterodonta</taxon>
        <taxon>Imparidentia</taxon>
        <taxon>Neoheterodontei</taxon>
        <taxon>Venerida</taxon>
        <taxon>Veneroidea</taxon>
        <taxon>Veneridae</taxon>
        <taxon>Ruditapes</taxon>
    </lineage>
</organism>
<feature type="transmembrane region" description="Helical" evidence="9">
    <location>
        <begin position="6"/>
        <end position="23"/>
    </location>
</feature>
<dbReference type="GO" id="GO:0016712">
    <property type="term" value="F:oxidoreductase activity, acting on paired donors, with incorporation or reduction of molecular oxygen, reduced flavin or flavoprotein as one donor, and incorporation of one atom of oxygen"/>
    <property type="evidence" value="ECO:0007669"/>
    <property type="project" value="TreeGrafter"/>
</dbReference>
<dbReference type="InterPro" id="IPR036396">
    <property type="entry name" value="Cyt_P450_sf"/>
</dbReference>
<evidence type="ECO:0000256" key="4">
    <source>
        <dbReference type="ARBA" id="ARBA00023002"/>
    </source>
</evidence>
<dbReference type="GO" id="GO:0006082">
    <property type="term" value="P:organic acid metabolic process"/>
    <property type="evidence" value="ECO:0007669"/>
    <property type="project" value="TreeGrafter"/>
</dbReference>
<evidence type="ECO:0000256" key="3">
    <source>
        <dbReference type="ARBA" id="ARBA00022723"/>
    </source>
</evidence>
<dbReference type="GO" id="GO:0020037">
    <property type="term" value="F:heme binding"/>
    <property type="evidence" value="ECO:0007669"/>
    <property type="project" value="InterPro"/>
</dbReference>
<feature type="binding site" description="axial binding residue" evidence="7">
    <location>
        <position position="441"/>
    </location>
    <ligand>
        <name>heme</name>
        <dbReference type="ChEBI" id="CHEBI:30413"/>
    </ligand>
    <ligandPart>
        <name>Fe</name>
        <dbReference type="ChEBI" id="CHEBI:18248"/>
    </ligandPart>
</feature>
<dbReference type="PANTHER" id="PTHR24300:SF375">
    <property type="entry name" value="CYTOCHROME P450 FAMILY"/>
    <property type="match status" value="1"/>
</dbReference>
<keyword evidence="7 8" id="KW-0349">Heme</keyword>
<dbReference type="FunFam" id="1.10.630.10:FF:000036">
    <property type="entry name" value="CYtochrome P450 family"/>
    <property type="match status" value="1"/>
</dbReference>
<dbReference type="PRINTS" id="PR00385">
    <property type="entry name" value="P450"/>
</dbReference>
<dbReference type="Pfam" id="PF00067">
    <property type="entry name" value="p450"/>
    <property type="match status" value="1"/>
</dbReference>
<evidence type="ECO:0000313" key="10">
    <source>
        <dbReference type="EMBL" id="ADP24121.1"/>
    </source>
</evidence>
<dbReference type="GO" id="GO:0005737">
    <property type="term" value="C:cytoplasm"/>
    <property type="evidence" value="ECO:0007669"/>
    <property type="project" value="TreeGrafter"/>
</dbReference>
<dbReference type="EMBL" id="HQ234335">
    <property type="protein sequence ID" value="ADP24121.1"/>
    <property type="molecule type" value="mRNA"/>
</dbReference>
<dbReference type="InterPro" id="IPR001128">
    <property type="entry name" value="Cyt_P450"/>
</dbReference>
<proteinExistence type="evidence at transcript level"/>
<comment type="similarity">
    <text evidence="2 8">Belongs to the cytochrome P450 family.</text>
</comment>
<evidence type="ECO:0000256" key="9">
    <source>
        <dbReference type="SAM" id="Phobius"/>
    </source>
</evidence>
<evidence type="ECO:0000256" key="6">
    <source>
        <dbReference type="ARBA" id="ARBA00023033"/>
    </source>
</evidence>
<evidence type="ECO:0000256" key="7">
    <source>
        <dbReference type="PIRSR" id="PIRSR602401-1"/>
    </source>
</evidence>
<dbReference type="InterPro" id="IPR050182">
    <property type="entry name" value="Cytochrome_P450_fam2"/>
</dbReference>
<keyword evidence="6 8" id="KW-0503">Monooxygenase</keyword>
<dbReference type="InterPro" id="IPR002401">
    <property type="entry name" value="Cyt_P450_E_grp-I"/>
</dbReference>
<dbReference type="PANTHER" id="PTHR24300">
    <property type="entry name" value="CYTOCHROME P450 508A4-RELATED"/>
    <property type="match status" value="1"/>
</dbReference>
<keyword evidence="4 8" id="KW-0560">Oxidoreductase</keyword>
<dbReference type="PRINTS" id="PR00463">
    <property type="entry name" value="EP450I"/>
</dbReference>
<protein>
    <submittedName>
        <fullName evidence="10">Cytochrome P450</fullName>
    </submittedName>
</protein>
<dbReference type="Gene3D" id="1.10.630.10">
    <property type="entry name" value="Cytochrome P450"/>
    <property type="match status" value="1"/>
</dbReference>
<evidence type="ECO:0000256" key="5">
    <source>
        <dbReference type="ARBA" id="ARBA00023004"/>
    </source>
</evidence>
<dbReference type="SUPFAM" id="SSF48264">
    <property type="entry name" value="Cytochrome P450"/>
    <property type="match status" value="1"/>
</dbReference>
<dbReference type="GO" id="GO:0006805">
    <property type="term" value="P:xenobiotic metabolic process"/>
    <property type="evidence" value="ECO:0007669"/>
    <property type="project" value="TreeGrafter"/>
</dbReference>
<keyword evidence="9" id="KW-0812">Transmembrane</keyword>
<dbReference type="InterPro" id="IPR017972">
    <property type="entry name" value="Cyt_P450_CS"/>
</dbReference>
<evidence type="ECO:0000256" key="2">
    <source>
        <dbReference type="ARBA" id="ARBA00010617"/>
    </source>
</evidence>
<keyword evidence="9" id="KW-1133">Transmembrane helix</keyword>
<reference evidence="10" key="1">
    <citation type="submission" date="2010-09" db="EMBL/GenBank/DDBJ databases">
        <authorList>
            <person name="Zhao J."/>
            <person name="Zhang L."/>
            <person name="Wu H."/>
        </authorList>
    </citation>
    <scope>NUCLEOTIDE SEQUENCE</scope>
</reference>